<protein>
    <submittedName>
        <fullName evidence="2">Uncharacterized protein</fullName>
    </submittedName>
</protein>
<evidence type="ECO:0000313" key="3">
    <source>
        <dbReference type="Proteomes" id="UP000536711"/>
    </source>
</evidence>
<evidence type="ECO:0000256" key="1">
    <source>
        <dbReference type="SAM" id="MobiDB-lite"/>
    </source>
</evidence>
<feature type="region of interest" description="Disordered" evidence="1">
    <location>
        <begin position="61"/>
        <end position="141"/>
    </location>
</feature>
<dbReference type="AlphaFoldDB" id="A0A8H4JQK3"/>
<dbReference type="EMBL" id="JAADJF010000183">
    <property type="protein sequence ID" value="KAF4435283.1"/>
    <property type="molecule type" value="Genomic_DNA"/>
</dbReference>
<organism evidence="2 3">
    <name type="scientific">Fusarium acutatum</name>
    <dbReference type="NCBI Taxonomy" id="78861"/>
    <lineage>
        <taxon>Eukaryota</taxon>
        <taxon>Fungi</taxon>
        <taxon>Dikarya</taxon>
        <taxon>Ascomycota</taxon>
        <taxon>Pezizomycotina</taxon>
        <taxon>Sordariomycetes</taxon>
        <taxon>Hypocreomycetidae</taxon>
        <taxon>Hypocreales</taxon>
        <taxon>Nectriaceae</taxon>
        <taxon>Fusarium</taxon>
        <taxon>Fusarium fujikuroi species complex</taxon>
    </lineage>
</organism>
<evidence type="ECO:0000313" key="2">
    <source>
        <dbReference type="EMBL" id="KAF4435283.1"/>
    </source>
</evidence>
<dbReference type="Proteomes" id="UP000536711">
    <property type="component" value="Unassembled WGS sequence"/>
</dbReference>
<dbReference type="OrthoDB" id="5093956at2759"/>
<reference evidence="2 3" key="1">
    <citation type="submission" date="2020-01" db="EMBL/GenBank/DDBJ databases">
        <title>Identification and distribution of gene clusters putatively required for synthesis of sphingolipid metabolism inhibitors in phylogenetically diverse species of the filamentous fungus Fusarium.</title>
        <authorList>
            <person name="Kim H.-S."/>
            <person name="Busman M."/>
            <person name="Brown D.W."/>
            <person name="Divon H."/>
            <person name="Uhlig S."/>
            <person name="Proctor R.H."/>
        </authorList>
    </citation>
    <scope>NUCLEOTIDE SEQUENCE [LARGE SCALE GENOMIC DNA]</scope>
    <source>
        <strain evidence="2 3">NRRL 13308</strain>
    </source>
</reference>
<feature type="compositionally biased region" description="Low complexity" evidence="1">
    <location>
        <begin position="95"/>
        <end position="108"/>
    </location>
</feature>
<sequence length="160" mass="17880">MAESTSAERLDYLLEMALTIHEGIVEHLGGDDELDNQLIAHLKEVDHFVVVKKALQGRFIKQSGENQNERAADNITPPRSHHSPSAAGDVNDNTSASSQRHQSPRSPSLFFSLTEPQRTKASAPTRRKATRRILGESRNSKAIREMRRAVPYASWVDSPR</sequence>
<gene>
    <name evidence="2" type="ORF">FACUT_7312</name>
</gene>
<accession>A0A8H4JQK3</accession>
<name>A0A8H4JQK3_9HYPO</name>
<comment type="caution">
    <text evidence="2">The sequence shown here is derived from an EMBL/GenBank/DDBJ whole genome shotgun (WGS) entry which is preliminary data.</text>
</comment>
<proteinExistence type="predicted"/>
<keyword evidence="3" id="KW-1185">Reference proteome</keyword>
<feature type="compositionally biased region" description="Polar residues" evidence="1">
    <location>
        <begin position="109"/>
        <end position="122"/>
    </location>
</feature>